<dbReference type="InterPro" id="IPR027417">
    <property type="entry name" value="P-loop_NTPase"/>
</dbReference>
<dbReference type="Gene3D" id="3.40.50.300">
    <property type="entry name" value="P-loop containing nucleotide triphosphate hydrolases"/>
    <property type="match status" value="1"/>
</dbReference>
<dbReference type="AlphaFoldDB" id="A0A098YUT0"/>
<gene>
    <name evidence="2" type="ORF">HMPREF9304_05005</name>
</gene>
<dbReference type="InterPro" id="IPR014555">
    <property type="entry name" value="RecF-like"/>
</dbReference>
<evidence type="ECO:0000313" key="3">
    <source>
        <dbReference type="Proteomes" id="UP000029723"/>
    </source>
</evidence>
<dbReference type="Pfam" id="PF13304">
    <property type="entry name" value="AAA_21"/>
    <property type="match status" value="1"/>
</dbReference>
<reference evidence="2 3" key="1">
    <citation type="submission" date="2014-07" db="EMBL/GenBank/DDBJ databases">
        <authorList>
            <person name="McCorrison J."/>
            <person name="Sanka R."/>
            <person name="Torralba M."/>
            <person name="Gillis M."/>
            <person name="Haft D.H."/>
            <person name="Methe B."/>
            <person name="Sutton G."/>
            <person name="Nelson K.E."/>
        </authorList>
    </citation>
    <scope>NUCLEOTIDE SEQUENCE [LARGE SCALE GENOMIC DNA]</scope>
    <source>
        <strain evidence="2 3">S9-PR14</strain>
    </source>
</reference>
<organism evidence="2 3">
    <name type="scientific">Hoylesella timonensis S9-PR14</name>
    <dbReference type="NCBI Taxonomy" id="1401062"/>
    <lineage>
        <taxon>Bacteria</taxon>
        <taxon>Pseudomonadati</taxon>
        <taxon>Bacteroidota</taxon>
        <taxon>Bacteroidia</taxon>
        <taxon>Bacteroidales</taxon>
        <taxon>Prevotellaceae</taxon>
        <taxon>Hoylesella</taxon>
    </lineage>
</organism>
<dbReference type="GO" id="GO:0016887">
    <property type="term" value="F:ATP hydrolysis activity"/>
    <property type="evidence" value="ECO:0007669"/>
    <property type="project" value="InterPro"/>
</dbReference>
<dbReference type="CDD" id="cd00267">
    <property type="entry name" value="ABC_ATPase"/>
    <property type="match status" value="1"/>
</dbReference>
<dbReference type="GO" id="GO:0006302">
    <property type="term" value="P:double-strand break repair"/>
    <property type="evidence" value="ECO:0007669"/>
    <property type="project" value="TreeGrafter"/>
</dbReference>
<dbReference type="RefSeq" id="WP_036926907.1">
    <property type="nucleotide sequence ID" value="NZ_JRPQ01000072.1"/>
</dbReference>
<comment type="caution">
    <text evidence="2">The sequence shown here is derived from an EMBL/GenBank/DDBJ whole genome shotgun (WGS) entry which is preliminary data.</text>
</comment>
<dbReference type="GO" id="GO:0005524">
    <property type="term" value="F:ATP binding"/>
    <property type="evidence" value="ECO:0007669"/>
    <property type="project" value="InterPro"/>
</dbReference>
<sequence>MESIEIKGYKSIRDLKLKLSPINILIGANGSGKSNLLSFFELLKNMYLQRLKEYVALHGGMDKFLFEGSKITDTIYSHLDFGKNGYSFELKAGTEGFVFTKEGLWYANNPYMDNPIDISSFQTESKINDSSVPRANFIKDYLAGLEKYHFHDTSEHSPFTQWSNIHNDIYRLYDKGQNLAAFLYHIKNDNLQKYNFIVKTVQSIAPYFRDFSFHPNAKGDLRLQWEDRYSSMVYGVNDLSDGTMRFIALSTLFLQPTLPQVIIIDEPELGLHPAAISKLAGLIKSAAAKGCQVIIATQSTELLSNFEPQDVVTVDQINGESHFERLDADQLSQWVDEYTLDELWKLSIISRAQPNT</sequence>
<dbReference type="Proteomes" id="UP000029723">
    <property type="component" value="Unassembled WGS sequence"/>
</dbReference>
<dbReference type="InterPro" id="IPR003959">
    <property type="entry name" value="ATPase_AAA_core"/>
</dbReference>
<accession>A0A098YUT0</accession>
<dbReference type="PIRSF" id="PIRSF029347">
    <property type="entry name" value="RecF"/>
    <property type="match status" value="1"/>
</dbReference>
<dbReference type="OrthoDB" id="9805802at2"/>
<dbReference type="SUPFAM" id="SSF52540">
    <property type="entry name" value="P-loop containing nucleoside triphosphate hydrolases"/>
    <property type="match status" value="1"/>
</dbReference>
<feature type="domain" description="ATPase AAA-type core" evidence="1">
    <location>
        <begin position="22"/>
        <end position="304"/>
    </location>
</feature>
<dbReference type="PANTHER" id="PTHR32182:SF22">
    <property type="entry name" value="ATP-DEPENDENT ENDONUCLEASE, OLD FAMILY-RELATED"/>
    <property type="match status" value="1"/>
</dbReference>
<name>A0A098YUT0_9BACT</name>
<dbReference type="PANTHER" id="PTHR32182">
    <property type="entry name" value="DNA REPLICATION AND REPAIR PROTEIN RECF"/>
    <property type="match status" value="1"/>
</dbReference>
<dbReference type="EMBL" id="JRPQ01000072">
    <property type="protein sequence ID" value="KGI22398.1"/>
    <property type="molecule type" value="Genomic_DNA"/>
</dbReference>
<dbReference type="GO" id="GO:0000731">
    <property type="term" value="P:DNA synthesis involved in DNA repair"/>
    <property type="evidence" value="ECO:0007669"/>
    <property type="project" value="TreeGrafter"/>
</dbReference>
<evidence type="ECO:0000259" key="1">
    <source>
        <dbReference type="Pfam" id="PF13304"/>
    </source>
</evidence>
<proteinExistence type="predicted"/>
<protein>
    <submittedName>
        <fullName evidence="2">ATPase</fullName>
    </submittedName>
</protein>
<evidence type="ECO:0000313" key="2">
    <source>
        <dbReference type="EMBL" id="KGI22398.1"/>
    </source>
</evidence>